<dbReference type="Pfam" id="PF01965">
    <property type="entry name" value="DJ-1_PfpI"/>
    <property type="match status" value="1"/>
</dbReference>
<sequence>MNIGIYIYDDAEVLDFSGPFEVFSTASRVSKTPNLFSVFLIGETGKTVTARGGYEVNPTYGMSDHPSIDVLIVVGGVHTGEMKKPLVLKWITEVSKKANLVASVCTGAFLLAEAGVLSNHTVTTHWEDIPDLRKSYPKLEVLENQRWVDEGNIVTSGGISAGIDMSLHLVNKTHSLELAEKTAKQMEFDWTKNI</sequence>
<dbReference type="RefSeq" id="WP_215610865.1">
    <property type="nucleotide sequence ID" value="NZ_JADOES010000060.1"/>
</dbReference>
<dbReference type="InterPro" id="IPR052158">
    <property type="entry name" value="INH-QAR"/>
</dbReference>
<dbReference type="PANTHER" id="PTHR43130">
    <property type="entry name" value="ARAC-FAMILY TRANSCRIPTIONAL REGULATOR"/>
    <property type="match status" value="1"/>
</dbReference>
<reference evidence="2" key="1">
    <citation type="submission" date="2020-11" db="EMBL/GenBank/DDBJ databases">
        <authorList>
            <person name="Konstantinou D."/>
            <person name="Gkelis S."/>
            <person name="Popin R."/>
            <person name="Fewer D."/>
            <person name="Sivonen K."/>
        </authorList>
    </citation>
    <scope>NUCLEOTIDE SEQUENCE</scope>
    <source>
        <strain evidence="2">TAU-MAC 1115</strain>
    </source>
</reference>
<name>A0A947GS43_9CYAN</name>
<dbReference type="Proteomes" id="UP000717364">
    <property type="component" value="Unassembled WGS sequence"/>
</dbReference>
<keyword evidence="3" id="KW-1185">Reference proteome</keyword>
<dbReference type="CDD" id="cd03139">
    <property type="entry name" value="GATase1_PfpI_2"/>
    <property type="match status" value="1"/>
</dbReference>
<dbReference type="EMBL" id="JADOES010000060">
    <property type="protein sequence ID" value="MBT9317801.1"/>
    <property type="molecule type" value="Genomic_DNA"/>
</dbReference>
<comment type="caution">
    <text evidence="2">The sequence shown here is derived from an EMBL/GenBank/DDBJ whole genome shotgun (WGS) entry which is preliminary data.</text>
</comment>
<organism evidence="2 3">
    <name type="scientific">Leptothoe spongobia TAU-MAC 1115</name>
    <dbReference type="NCBI Taxonomy" id="1967444"/>
    <lineage>
        <taxon>Bacteria</taxon>
        <taxon>Bacillati</taxon>
        <taxon>Cyanobacteriota</taxon>
        <taxon>Cyanophyceae</taxon>
        <taxon>Nodosilineales</taxon>
        <taxon>Cymatolegaceae</taxon>
        <taxon>Leptothoe</taxon>
        <taxon>Leptothoe spongobia</taxon>
    </lineage>
</organism>
<accession>A0A947GS43</accession>
<evidence type="ECO:0000313" key="2">
    <source>
        <dbReference type="EMBL" id="MBT9317801.1"/>
    </source>
</evidence>
<reference evidence="2" key="2">
    <citation type="journal article" date="2021" name="Mar. Drugs">
        <title>Genome Reduction and Secondary Metabolism of the Marine Sponge-Associated Cyanobacterium Leptothoe.</title>
        <authorList>
            <person name="Konstantinou D."/>
            <person name="Popin R.V."/>
            <person name="Fewer D.P."/>
            <person name="Sivonen K."/>
            <person name="Gkelis S."/>
        </authorList>
    </citation>
    <scope>NUCLEOTIDE SEQUENCE</scope>
    <source>
        <strain evidence="2">TAU-MAC 1115</strain>
    </source>
</reference>
<dbReference type="AlphaFoldDB" id="A0A947GS43"/>
<dbReference type="InterPro" id="IPR002818">
    <property type="entry name" value="DJ-1/PfpI"/>
</dbReference>
<gene>
    <name evidence="2" type="ORF">IXB50_20480</name>
</gene>
<dbReference type="GO" id="GO:0006355">
    <property type="term" value="P:regulation of DNA-templated transcription"/>
    <property type="evidence" value="ECO:0007669"/>
    <property type="project" value="TreeGrafter"/>
</dbReference>
<feature type="domain" description="DJ-1/PfpI" evidence="1">
    <location>
        <begin position="3"/>
        <end position="171"/>
    </location>
</feature>
<dbReference type="SUPFAM" id="SSF52317">
    <property type="entry name" value="Class I glutamine amidotransferase-like"/>
    <property type="match status" value="1"/>
</dbReference>
<evidence type="ECO:0000313" key="3">
    <source>
        <dbReference type="Proteomes" id="UP000717364"/>
    </source>
</evidence>
<dbReference type="PANTHER" id="PTHR43130:SF14">
    <property type="entry name" value="DJ-1_PFPI DOMAIN-CONTAINING PROTEIN"/>
    <property type="match status" value="1"/>
</dbReference>
<dbReference type="Gene3D" id="3.40.50.880">
    <property type="match status" value="1"/>
</dbReference>
<protein>
    <submittedName>
        <fullName evidence="2">DJ-1/PfpI family protein</fullName>
    </submittedName>
</protein>
<evidence type="ECO:0000259" key="1">
    <source>
        <dbReference type="Pfam" id="PF01965"/>
    </source>
</evidence>
<dbReference type="InterPro" id="IPR029062">
    <property type="entry name" value="Class_I_gatase-like"/>
</dbReference>
<proteinExistence type="predicted"/>